<protein>
    <submittedName>
        <fullName evidence="1">(apollo) hypothetical protein</fullName>
    </submittedName>
</protein>
<sequence length="69" mass="7882">MFLIETQIDDRFTEDTGVQTGGSVRQCDRVSSGRVVVREPTRRRPELCQTRHPEHPGAPAFHEYTSLRA</sequence>
<evidence type="ECO:0000313" key="2">
    <source>
        <dbReference type="Proteomes" id="UP000691718"/>
    </source>
</evidence>
<comment type="caution">
    <text evidence="1">The sequence shown here is derived from an EMBL/GenBank/DDBJ whole genome shotgun (WGS) entry which is preliminary data.</text>
</comment>
<evidence type="ECO:0000313" key="1">
    <source>
        <dbReference type="EMBL" id="CAG4946838.1"/>
    </source>
</evidence>
<proteinExistence type="predicted"/>
<gene>
    <name evidence="1" type="ORF">PAPOLLO_LOCUS3460</name>
</gene>
<dbReference type="Proteomes" id="UP000691718">
    <property type="component" value="Unassembled WGS sequence"/>
</dbReference>
<name>A0A8S3W8P8_PARAO</name>
<organism evidence="1 2">
    <name type="scientific">Parnassius apollo</name>
    <name type="common">Apollo butterfly</name>
    <name type="synonym">Papilio apollo</name>
    <dbReference type="NCBI Taxonomy" id="110799"/>
    <lineage>
        <taxon>Eukaryota</taxon>
        <taxon>Metazoa</taxon>
        <taxon>Ecdysozoa</taxon>
        <taxon>Arthropoda</taxon>
        <taxon>Hexapoda</taxon>
        <taxon>Insecta</taxon>
        <taxon>Pterygota</taxon>
        <taxon>Neoptera</taxon>
        <taxon>Endopterygota</taxon>
        <taxon>Lepidoptera</taxon>
        <taxon>Glossata</taxon>
        <taxon>Ditrysia</taxon>
        <taxon>Papilionoidea</taxon>
        <taxon>Papilionidae</taxon>
        <taxon>Parnassiinae</taxon>
        <taxon>Parnassini</taxon>
        <taxon>Parnassius</taxon>
        <taxon>Parnassius</taxon>
    </lineage>
</organism>
<keyword evidence="2" id="KW-1185">Reference proteome</keyword>
<dbReference type="AlphaFoldDB" id="A0A8S3W8P8"/>
<reference evidence="1" key="1">
    <citation type="submission" date="2021-04" db="EMBL/GenBank/DDBJ databases">
        <authorList>
            <person name="Tunstrom K."/>
        </authorList>
    </citation>
    <scope>NUCLEOTIDE SEQUENCE</scope>
</reference>
<dbReference type="EMBL" id="CAJQZP010000212">
    <property type="protein sequence ID" value="CAG4946838.1"/>
    <property type="molecule type" value="Genomic_DNA"/>
</dbReference>
<accession>A0A8S3W8P8</accession>